<dbReference type="InterPro" id="IPR019775">
    <property type="entry name" value="WD40_repeat_CS"/>
</dbReference>
<keyword evidence="1" id="KW-0597">Phosphoprotein</keyword>
<feature type="compositionally biased region" description="Basic and acidic residues" evidence="5">
    <location>
        <begin position="74"/>
        <end position="94"/>
    </location>
</feature>
<dbReference type="PROSITE" id="PS00678">
    <property type="entry name" value="WD_REPEATS_1"/>
    <property type="match status" value="2"/>
</dbReference>
<organism evidence="7">
    <name type="scientific">Thrips palmi</name>
    <name type="common">Melon thrips</name>
    <dbReference type="NCBI Taxonomy" id="161013"/>
    <lineage>
        <taxon>Eukaryota</taxon>
        <taxon>Metazoa</taxon>
        <taxon>Ecdysozoa</taxon>
        <taxon>Arthropoda</taxon>
        <taxon>Hexapoda</taxon>
        <taxon>Insecta</taxon>
        <taxon>Pterygota</taxon>
        <taxon>Neoptera</taxon>
        <taxon>Paraneoptera</taxon>
        <taxon>Thysanoptera</taxon>
        <taxon>Terebrantia</taxon>
        <taxon>Thripoidea</taxon>
        <taxon>Thripidae</taxon>
        <taxon>Thrips</taxon>
    </lineage>
</organism>
<dbReference type="InterPro" id="IPR036322">
    <property type="entry name" value="WD40_repeat_dom_sf"/>
</dbReference>
<dbReference type="PANTHER" id="PTHR14091">
    <property type="entry name" value="PERIODIC TRYPTOPHAN PROTEIN 1"/>
    <property type="match status" value="1"/>
</dbReference>
<evidence type="ECO:0000256" key="1">
    <source>
        <dbReference type="ARBA" id="ARBA00022553"/>
    </source>
</evidence>
<dbReference type="PRINTS" id="PR00320">
    <property type="entry name" value="GPROTEINBRPT"/>
</dbReference>
<dbReference type="GO" id="GO:0006364">
    <property type="term" value="P:rRNA processing"/>
    <property type="evidence" value="ECO:0007669"/>
    <property type="project" value="InterPro"/>
</dbReference>
<dbReference type="Pfam" id="PF00400">
    <property type="entry name" value="WD40"/>
    <property type="match status" value="2"/>
</dbReference>
<dbReference type="CTD" id="36150"/>
<sequence>MEEGEPDERLNFIPCLTWVRRGVAKAEPEKVKLSEDELAEILKGSNSGALESDEDGSDESGASDAESSSQSQTKEVKSEKKNDSDTEDKYGFDKYDDEEPDIVGGIAGLTVFSSNKEDPYITLPDDEDEDSEKGDDLINPNDNLILVGHVVGDQAVLEVYVQNEDEGSLYVHHDLLLPDIPLCLEWLSYDPSSPTDSNLCAIGGMTPVIHVMDLDIVDCLEPAYVLGTSDYESKDPVAVHFSKKKRKSKKKRDHIGHKDAVLDLSWNTNFTHVLASGSVDQTVILWDLETGSVNTTIDAFCEKVQTLKWHPYEGQTLLAGSCDKVVRVFDCRGKDTYKEWSMPGEVERVIWNHYNPFCFFASTDNGSVHYVDCRNDKPIWELAAHSKEVTGLSLSSKCPGLLFTGSSDGLVKVWDIEDESKPQHVWETEVKLGSLQCLESSPDSPFTIAAGGDKKSRNFGVWDLSDKSAVCNRFSKRPLLLPVVSNEDPTDEKSLKGPTSVMDTVATALDDLCLSLNTDSKEKVKKLPDHMKAIKKNKNKKKKKKVAAPQ</sequence>
<dbReference type="GO" id="GO:0005634">
    <property type="term" value="C:nucleus"/>
    <property type="evidence" value="ECO:0007669"/>
    <property type="project" value="TreeGrafter"/>
</dbReference>
<evidence type="ECO:0000256" key="4">
    <source>
        <dbReference type="PROSITE-ProRule" id="PRU00221"/>
    </source>
</evidence>
<feature type="region of interest" description="Disordered" evidence="5">
    <location>
        <begin position="41"/>
        <end position="97"/>
    </location>
</feature>
<dbReference type="FunCoup" id="A0A6P8YBB6">
    <property type="interactions" value="2209"/>
</dbReference>
<keyword evidence="6" id="KW-1185">Reference proteome</keyword>
<evidence type="ECO:0000313" key="6">
    <source>
        <dbReference type="Proteomes" id="UP000515158"/>
    </source>
</evidence>
<dbReference type="PANTHER" id="PTHR14091:SF0">
    <property type="entry name" value="PERIODIC TRYPTOPHAN PROTEIN 1 HOMOLOG"/>
    <property type="match status" value="1"/>
</dbReference>
<dbReference type="KEGG" id="tpal:117640784"/>
<dbReference type="InterPro" id="IPR020472">
    <property type="entry name" value="WD40_PAC1"/>
</dbReference>
<dbReference type="InterPro" id="IPR015943">
    <property type="entry name" value="WD40/YVTN_repeat-like_dom_sf"/>
</dbReference>
<dbReference type="Gene3D" id="2.130.10.10">
    <property type="entry name" value="YVTN repeat-like/Quinoprotein amine dehydrogenase"/>
    <property type="match status" value="2"/>
</dbReference>
<dbReference type="Proteomes" id="UP000515158">
    <property type="component" value="Unplaced"/>
</dbReference>
<feature type="region of interest" description="Disordered" evidence="5">
    <location>
        <begin position="524"/>
        <end position="550"/>
    </location>
</feature>
<gene>
    <name evidence="7" type="primary">LOC117640784</name>
</gene>
<proteinExistence type="predicted"/>
<dbReference type="SUPFAM" id="SSF50978">
    <property type="entry name" value="WD40 repeat-like"/>
    <property type="match status" value="1"/>
</dbReference>
<dbReference type="PROSITE" id="PS50082">
    <property type="entry name" value="WD_REPEATS_2"/>
    <property type="match status" value="2"/>
</dbReference>
<feature type="repeat" description="WD" evidence="4">
    <location>
        <begin position="382"/>
        <end position="424"/>
    </location>
</feature>
<dbReference type="SMART" id="SM00320">
    <property type="entry name" value="WD40"/>
    <property type="match status" value="4"/>
</dbReference>
<evidence type="ECO:0000256" key="2">
    <source>
        <dbReference type="ARBA" id="ARBA00022574"/>
    </source>
</evidence>
<feature type="compositionally biased region" description="Low complexity" evidence="5">
    <location>
        <begin position="59"/>
        <end position="69"/>
    </location>
</feature>
<dbReference type="AlphaFoldDB" id="A0A6P8YBB6"/>
<dbReference type="RefSeq" id="XP_034233531.1">
    <property type="nucleotide sequence ID" value="XM_034377640.1"/>
</dbReference>
<feature type="repeat" description="WD" evidence="4">
    <location>
        <begin position="254"/>
        <end position="296"/>
    </location>
</feature>
<evidence type="ECO:0000256" key="5">
    <source>
        <dbReference type="SAM" id="MobiDB-lite"/>
    </source>
</evidence>
<feature type="compositionally biased region" description="Basic residues" evidence="5">
    <location>
        <begin position="533"/>
        <end position="550"/>
    </location>
</feature>
<evidence type="ECO:0000313" key="7">
    <source>
        <dbReference type="RefSeq" id="XP_034233531.1"/>
    </source>
</evidence>
<accession>A0A6P8YBB6</accession>
<evidence type="ECO:0000256" key="3">
    <source>
        <dbReference type="ARBA" id="ARBA00022737"/>
    </source>
</evidence>
<dbReference type="PROSITE" id="PS50294">
    <property type="entry name" value="WD_REPEATS_REGION"/>
    <property type="match status" value="2"/>
</dbReference>
<keyword evidence="2 4" id="KW-0853">WD repeat</keyword>
<dbReference type="GeneID" id="117640784"/>
<dbReference type="InterPro" id="IPR044285">
    <property type="entry name" value="PWP1"/>
</dbReference>
<dbReference type="InParanoid" id="A0A6P8YBB6"/>
<dbReference type="OrthoDB" id="270624at2759"/>
<dbReference type="InterPro" id="IPR001680">
    <property type="entry name" value="WD40_rpt"/>
</dbReference>
<keyword evidence="3" id="KW-0677">Repeat</keyword>
<protein>
    <submittedName>
        <fullName evidence="7">Periodic tryptophan protein 1 homolog</fullName>
    </submittedName>
</protein>
<name>A0A6P8YBB6_THRPL</name>
<reference evidence="7" key="1">
    <citation type="submission" date="2025-08" db="UniProtKB">
        <authorList>
            <consortium name="RefSeq"/>
        </authorList>
    </citation>
    <scope>IDENTIFICATION</scope>
    <source>
        <tissue evidence="7">Total insect</tissue>
    </source>
</reference>